<organism evidence="4 5">
    <name type="scientific">Candidatus Segetimicrobium genomatis</name>
    <dbReference type="NCBI Taxonomy" id="2569760"/>
    <lineage>
        <taxon>Bacteria</taxon>
        <taxon>Bacillati</taxon>
        <taxon>Candidatus Sysuimicrobiota</taxon>
        <taxon>Candidatus Sysuimicrobiia</taxon>
        <taxon>Candidatus Sysuimicrobiales</taxon>
        <taxon>Candidatus Segetimicrobiaceae</taxon>
        <taxon>Candidatus Segetimicrobium</taxon>
    </lineage>
</organism>
<dbReference type="Proteomes" id="UP000319353">
    <property type="component" value="Unassembled WGS sequence"/>
</dbReference>
<comment type="caution">
    <text evidence="4">The sequence shown here is derived from an EMBL/GenBank/DDBJ whole genome shotgun (WGS) entry which is preliminary data.</text>
</comment>
<dbReference type="EMBL" id="VBAL01000230">
    <property type="protein sequence ID" value="TMI97006.1"/>
    <property type="molecule type" value="Genomic_DNA"/>
</dbReference>
<reference evidence="4 5" key="1">
    <citation type="journal article" date="2019" name="Nat. Microbiol.">
        <title>Mediterranean grassland soil C-N compound turnover is dependent on rainfall and depth, and is mediated by genomically divergent microorganisms.</title>
        <authorList>
            <person name="Diamond S."/>
            <person name="Andeer P.F."/>
            <person name="Li Z."/>
            <person name="Crits-Christoph A."/>
            <person name="Burstein D."/>
            <person name="Anantharaman K."/>
            <person name="Lane K.R."/>
            <person name="Thomas B.C."/>
            <person name="Pan C."/>
            <person name="Northen T.R."/>
            <person name="Banfield J.F."/>
        </authorList>
    </citation>
    <scope>NUCLEOTIDE SEQUENCE [LARGE SCALE GENOMIC DNA]</scope>
    <source>
        <strain evidence="4">NP_4</strain>
    </source>
</reference>
<evidence type="ECO:0000256" key="2">
    <source>
        <dbReference type="ARBA" id="ARBA00023157"/>
    </source>
</evidence>
<accession>A0A537KNC0</accession>
<feature type="non-terminal residue" evidence="4">
    <location>
        <position position="1"/>
    </location>
</feature>
<evidence type="ECO:0000259" key="3">
    <source>
        <dbReference type="SMART" id="SM00560"/>
    </source>
</evidence>
<dbReference type="SUPFAM" id="SSF49899">
    <property type="entry name" value="Concanavalin A-like lectins/glucanases"/>
    <property type="match status" value="1"/>
</dbReference>
<protein>
    <submittedName>
        <fullName evidence="4">LamG domain-containing protein</fullName>
    </submittedName>
</protein>
<name>A0A537KNC0_9BACT</name>
<dbReference type="AlphaFoldDB" id="A0A537KNC0"/>
<dbReference type="InterPro" id="IPR013320">
    <property type="entry name" value="ConA-like_dom_sf"/>
</dbReference>
<keyword evidence="2" id="KW-1015">Disulfide bond</keyword>
<evidence type="ECO:0000313" key="5">
    <source>
        <dbReference type="Proteomes" id="UP000319353"/>
    </source>
</evidence>
<gene>
    <name evidence="4" type="ORF">E6H01_13520</name>
</gene>
<sequence>PTTPADQFTYSYSGAILADTPNIYYRLGESAGTVATDSSGNAHDATYAASGVTLGVAGAIVNDTNTAITLDGTAGSVQETSGAGVPVGFANRSVEAWFKTTTTTAMPIVAYGSPGIANQYFGVYVHDTAIEVQTGAGTTITFPGTASLSDGAWHHLVVTYDSGAIAGNLKVYIDGGSFGTQTPAALFDTTLDAAGLEVGKDDTVTTAFFNGSLDEVAVYATVLATYQVSNHYKAGTGT</sequence>
<evidence type="ECO:0000313" key="4">
    <source>
        <dbReference type="EMBL" id="TMI97006.1"/>
    </source>
</evidence>
<keyword evidence="1" id="KW-0732">Signal</keyword>
<proteinExistence type="predicted"/>
<dbReference type="Pfam" id="PF13385">
    <property type="entry name" value="Laminin_G_3"/>
    <property type="match status" value="1"/>
</dbReference>
<dbReference type="Gene3D" id="2.60.120.200">
    <property type="match status" value="1"/>
</dbReference>
<dbReference type="InterPro" id="IPR006558">
    <property type="entry name" value="LamG-like"/>
</dbReference>
<evidence type="ECO:0000256" key="1">
    <source>
        <dbReference type="ARBA" id="ARBA00022729"/>
    </source>
</evidence>
<dbReference type="SMART" id="SM00560">
    <property type="entry name" value="LamGL"/>
    <property type="match status" value="1"/>
</dbReference>
<feature type="domain" description="LamG-like jellyroll fold" evidence="3">
    <location>
        <begin position="90"/>
        <end position="227"/>
    </location>
</feature>